<gene>
    <name evidence="1" type="ORF">MUK42_32963</name>
</gene>
<evidence type="ECO:0000313" key="2">
    <source>
        <dbReference type="Proteomes" id="UP001055439"/>
    </source>
</evidence>
<evidence type="ECO:0000313" key="1">
    <source>
        <dbReference type="EMBL" id="URE45737.1"/>
    </source>
</evidence>
<dbReference type="EMBL" id="CP097511">
    <property type="protein sequence ID" value="URE45737.1"/>
    <property type="molecule type" value="Genomic_DNA"/>
</dbReference>
<keyword evidence="2" id="KW-1185">Reference proteome</keyword>
<sequence>IRKTLISYAIWEIRSRTRTYEKPGFRRESCERPK</sequence>
<proteinExistence type="predicted"/>
<feature type="non-terminal residue" evidence="1">
    <location>
        <position position="1"/>
    </location>
</feature>
<protein>
    <submittedName>
        <fullName evidence="1">Uncharacterized protein</fullName>
    </submittedName>
</protein>
<organism evidence="1 2">
    <name type="scientific">Musa troglodytarum</name>
    <name type="common">fe'i banana</name>
    <dbReference type="NCBI Taxonomy" id="320322"/>
    <lineage>
        <taxon>Eukaryota</taxon>
        <taxon>Viridiplantae</taxon>
        <taxon>Streptophyta</taxon>
        <taxon>Embryophyta</taxon>
        <taxon>Tracheophyta</taxon>
        <taxon>Spermatophyta</taxon>
        <taxon>Magnoliopsida</taxon>
        <taxon>Liliopsida</taxon>
        <taxon>Zingiberales</taxon>
        <taxon>Musaceae</taxon>
        <taxon>Musa</taxon>
    </lineage>
</organism>
<dbReference type="Proteomes" id="UP001055439">
    <property type="component" value="Chromosome 9"/>
</dbReference>
<reference evidence="1" key="1">
    <citation type="submission" date="2022-05" db="EMBL/GenBank/DDBJ databases">
        <title>The Musa troglodytarum L. genome provides insights into the mechanism of non-climacteric behaviour and enrichment of carotenoids.</title>
        <authorList>
            <person name="Wang J."/>
        </authorList>
    </citation>
    <scope>NUCLEOTIDE SEQUENCE</scope>
    <source>
        <tissue evidence="1">Leaf</tissue>
    </source>
</reference>
<name>A0A9E7IAU5_9LILI</name>
<dbReference type="AlphaFoldDB" id="A0A9E7IAU5"/>
<accession>A0A9E7IAU5</accession>